<dbReference type="Proteomes" id="UP000644147">
    <property type="component" value="Unassembled WGS sequence"/>
</dbReference>
<evidence type="ECO:0000313" key="3">
    <source>
        <dbReference type="EMBL" id="MBK0402646.1"/>
    </source>
</evidence>
<dbReference type="Pfam" id="PF13628">
    <property type="entry name" value="DUF4142"/>
    <property type="match status" value="1"/>
</dbReference>
<proteinExistence type="predicted"/>
<dbReference type="Gene3D" id="1.20.1260.10">
    <property type="match status" value="1"/>
</dbReference>
<comment type="caution">
    <text evidence="3">The sequence shown here is derived from an EMBL/GenBank/DDBJ whole genome shotgun (WGS) entry which is preliminary data.</text>
</comment>
<dbReference type="EMBL" id="JAEHFX010000002">
    <property type="protein sequence ID" value="MBK0402646.1"/>
    <property type="molecule type" value="Genomic_DNA"/>
</dbReference>
<dbReference type="InterPro" id="IPR025419">
    <property type="entry name" value="DUF4142"/>
</dbReference>
<feature type="domain" description="DUF4142" evidence="2">
    <location>
        <begin position="32"/>
        <end position="172"/>
    </location>
</feature>
<evidence type="ECO:0000313" key="4">
    <source>
        <dbReference type="Proteomes" id="UP000644147"/>
    </source>
</evidence>
<organism evidence="3 4">
    <name type="scientific">Adhaeribacter terrigena</name>
    <dbReference type="NCBI Taxonomy" id="2793070"/>
    <lineage>
        <taxon>Bacteria</taxon>
        <taxon>Pseudomonadati</taxon>
        <taxon>Bacteroidota</taxon>
        <taxon>Cytophagia</taxon>
        <taxon>Cytophagales</taxon>
        <taxon>Hymenobacteraceae</taxon>
        <taxon>Adhaeribacter</taxon>
    </lineage>
</organism>
<gene>
    <name evidence="3" type="ORF">I5M27_06595</name>
</gene>
<protein>
    <submittedName>
        <fullName evidence="3">DUF4142 domain-containing protein</fullName>
    </submittedName>
</protein>
<feature type="chain" id="PRO_5046580442" evidence="1">
    <location>
        <begin position="21"/>
        <end position="185"/>
    </location>
</feature>
<keyword evidence="4" id="KW-1185">Reference proteome</keyword>
<dbReference type="InterPro" id="IPR012347">
    <property type="entry name" value="Ferritin-like"/>
</dbReference>
<feature type="signal peptide" evidence="1">
    <location>
        <begin position="1"/>
        <end position="20"/>
    </location>
</feature>
<dbReference type="PANTHER" id="PTHR38593">
    <property type="entry name" value="BLR2558 PROTEIN"/>
    <property type="match status" value="1"/>
</dbReference>
<name>A0ABS1BZS4_9BACT</name>
<reference evidence="3 4" key="1">
    <citation type="submission" date="2020-12" db="EMBL/GenBank/DDBJ databases">
        <title>Bacterial novel species Adhaeribacter sp. BT258 isolated from soil.</title>
        <authorList>
            <person name="Jung H.-Y."/>
        </authorList>
    </citation>
    <scope>NUCLEOTIDE SEQUENCE [LARGE SCALE GENOMIC DNA]</scope>
    <source>
        <strain evidence="3 4">BT258</strain>
    </source>
</reference>
<evidence type="ECO:0000259" key="2">
    <source>
        <dbReference type="Pfam" id="PF13628"/>
    </source>
</evidence>
<accession>A0ABS1BZS4</accession>
<sequence>MGWIAGALFSLFVVQVPAQAQKSTAKSTVTLSDPEVASVAVTANQIDIDYAKIARERSKNADVIAFADMMAKDHQSVIDQAVALVTKLNVTPKDNATSKKLMADAEKTKTMLRSKSGAAFDKAYIDNEVTYHKAVISTVNNVLIPETENAELKKLLQDVAPILNAHLEHAQMVQKQFNKKQYTKK</sequence>
<dbReference type="PANTHER" id="PTHR38593:SF1">
    <property type="entry name" value="BLR2558 PROTEIN"/>
    <property type="match status" value="1"/>
</dbReference>
<evidence type="ECO:0000256" key="1">
    <source>
        <dbReference type="SAM" id="SignalP"/>
    </source>
</evidence>
<keyword evidence="1" id="KW-0732">Signal</keyword>